<feature type="transmembrane region" description="Helical" evidence="1">
    <location>
        <begin position="43"/>
        <end position="63"/>
    </location>
</feature>
<reference evidence="3" key="1">
    <citation type="submission" date="2016-10" db="EMBL/GenBank/DDBJ databases">
        <authorList>
            <person name="Varghese N."/>
            <person name="Submissions S."/>
        </authorList>
    </citation>
    <scope>NUCLEOTIDE SEQUENCE [LARGE SCALE GENOMIC DNA]</scope>
    <source>
        <strain evidence="3">MO64</strain>
    </source>
</reference>
<dbReference type="RefSeq" id="WP_175481594.1">
    <property type="nucleotide sequence ID" value="NZ_FOSR01000019.1"/>
</dbReference>
<accession>A0A1I4FRT8</accession>
<keyword evidence="1" id="KW-1133">Transmembrane helix</keyword>
<name>A0A1I4FRT8_9GAMM</name>
<gene>
    <name evidence="2" type="ORF">SAMN05192579_11910</name>
</gene>
<dbReference type="Proteomes" id="UP000198725">
    <property type="component" value="Unassembled WGS sequence"/>
</dbReference>
<keyword evidence="1" id="KW-0812">Transmembrane</keyword>
<evidence type="ECO:0000313" key="3">
    <source>
        <dbReference type="Proteomes" id="UP000198725"/>
    </source>
</evidence>
<evidence type="ECO:0000313" key="2">
    <source>
        <dbReference type="EMBL" id="SFL19707.1"/>
    </source>
</evidence>
<sequence length="110" mass="12716">MNWQRWWYGPIFSVPELCDLPPRRQHALWNEAVRRGVRPARMLALLMVRFVVAMTFATLALELGMAEQALWVGLLALVSSGFVADALMTRPVARRWLREHAHELNRYATS</sequence>
<dbReference type="AlphaFoldDB" id="A0A1I4FRT8"/>
<proteinExistence type="predicted"/>
<keyword evidence="3" id="KW-1185">Reference proteome</keyword>
<feature type="transmembrane region" description="Helical" evidence="1">
    <location>
        <begin position="69"/>
        <end position="88"/>
    </location>
</feature>
<organism evidence="2 3">
    <name type="scientific">Rhodanobacter glycinis</name>
    <dbReference type="NCBI Taxonomy" id="582702"/>
    <lineage>
        <taxon>Bacteria</taxon>
        <taxon>Pseudomonadati</taxon>
        <taxon>Pseudomonadota</taxon>
        <taxon>Gammaproteobacteria</taxon>
        <taxon>Lysobacterales</taxon>
        <taxon>Rhodanobacteraceae</taxon>
        <taxon>Rhodanobacter</taxon>
    </lineage>
</organism>
<dbReference type="EMBL" id="FOSR01000019">
    <property type="protein sequence ID" value="SFL19707.1"/>
    <property type="molecule type" value="Genomic_DNA"/>
</dbReference>
<keyword evidence="1" id="KW-0472">Membrane</keyword>
<evidence type="ECO:0000256" key="1">
    <source>
        <dbReference type="SAM" id="Phobius"/>
    </source>
</evidence>
<protein>
    <submittedName>
        <fullName evidence="2">Uncharacterized protein</fullName>
    </submittedName>
</protein>